<feature type="binding site" evidence="7">
    <location>
        <position position="116"/>
    </location>
    <ligand>
        <name>S-adenosyl-L-methionine</name>
        <dbReference type="ChEBI" id="CHEBI:59789"/>
    </ligand>
</feature>
<comment type="subcellular location">
    <subcellularLocation>
        <location evidence="7">Cytoplasm</location>
    </subcellularLocation>
</comment>
<feature type="binding site" evidence="7">
    <location>
        <position position="109"/>
    </location>
    <ligand>
        <name>S-adenosyl-L-methionine</name>
        <dbReference type="ChEBI" id="CHEBI:59789"/>
    </ligand>
</feature>
<keyword evidence="3 7" id="KW-0698">rRNA processing</keyword>
<dbReference type="Proteomes" id="UP000019494">
    <property type="component" value="Unassembled WGS sequence"/>
</dbReference>
<organism evidence="9 10">
    <name type="scientific">Intrasporangium chromatireducens Q5-1</name>
    <dbReference type="NCBI Taxonomy" id="584657"/>
    <lineage>
        <taxon>Bacteria</taxon>
        <taxon>Bacillati</taxon>
        <taxon>Actinomycetota</taxon>
        <taxon>Actinomycetes</taxon>
        <taxon>Micrococcales</taxon>
        <taxon>Intrasporangiaceae</taxon>
        <taxon>Intrasporangium</taxon>
    </lineage>
</organism>
<comment type="function">
    <text evidence="7">Specifically methylates the N4 position of cytidine in position 1402 (C1402) of 16S rRNA.</text>
</comment>
<feature type="compositionally biased region" description="Basic and acidic residues" evidence="8">
    <location>
        <begin position="313"/>
        <end position="335"/>
    </location>
</feature>
<evidence type="ECO:0000256" key="3">
    <source>
        <dbReference type="ARBA" id="ARBA00022552"/>
    </source>
</evidence>
<keyword evidence="10" id="KW-1185">Reference proteome</keyword>
<dbReference type="RefSeq" id="WP_034722532.1">
    <property type="nucleotide sequence ID" value="NZ_AWQS01000433.1"/>
</dbReference>
<feature type="binding site" evidence="7">
    <location>
        <begin position="42"/>
        <end position="44"/>
    </location>
    <ligand>
        <name>S-adenosyl-L-methionine</name>
        <dbReference type="ChEBI" id="CHEBI:59789"/>
    </ligand>
</feature>
<keyword evidence="6 7" id="KW-0949">S-adenosyl-L-methionine</keyword>
<feature type="region of interest" description="Disordered" evidence="8">
    <location>
        <begin position="311"/>
        <end position="335"/>
    </location>
</feature>
<dbReference type="Pfam" id="PF01795">
    <property type="entry name" value="Methyltransf_5"/>
    <property type="match status" value="1"/>
</dbReference>
<dbReference type="Gene3D" id="3.40.50.150">
    <property type="entry name" value="Vaccinia Virus protein VP39"/>
    <property type="match status" value="1"/>
</dbReference>
<comment type="caution">
    <text evidence="9">The sequence shown here is derived from an EMBL/GenBank/DDBJ whole genome shotgun (WGS) entry which is preliminary data.</text>
</comment>
<dbReference type="AlphaFoldDB" id="W9GIW3"/>
<dbReference type="EMBL" id="AWQS01000433">
    <property type="protein sequence ID" value="EWT03839.1"/>
    <property type="molecule type" value="Genomic_DNA"/>
</dbReference>
<proteinExistence type="inferred from homology"/>
<evidence type="ECO:0000256" key="5">
    <source>
        <dbReference type="ARBA" id="ARBA00022679"/>
    </source>
</evidence>
<name>W9GIW3_9MICO</name>
<dbReference type="InterPro" id="IPR023397">
    <property type="entry name" value="SAM-dep_MeTrfase_MraW_recog"/>
</dbReference>
<dbReference type="PIRSF" id="PIRSF004486">
    <property type="entry name" value="MraW"/>
    <property type="match status" value="1"/>
</dbReference>
<dbReference type="NCBIfam" id="TIGR00006">
    <property type="entry name" value="16S rRNA (cytosine(1402)-N(4))-methyltransferase RsmH"/>
    <property type="match status" value="1"/>
</dbReference>
<dbReference type="SUPFAM" id="SSF81799">
    <property type="entry name" value="Putative methyltransferase TM0872, insert domain"/>
    <property type="match status" value="1"/>
</dbReference>
<evidence type="ECO:0000256" key="4">
    <source>
        <dbReference type="ARBA" id="ARBA00022603"/>
    </source>
</evidence>
<dbReference type="SUPFAM" id="SSF53335">
    <property type="entry name" value="S-adenosyl-L-methionine-dependent methyltransferases"/>
    <property type="match status" value="1"/>
</dbReference>
<evidence type="ECO:0000256" key="2">
    <source>
        <dbReference type="ARBA" id="ARBA00022490"/>
    </source>
</evidence>
<evidence type="ECO:0000313" key="10">
    <source>
        <dbReference type="Proteomes" id="UP000019494"/>
    </source>
</evidence>
<dbReference type="EC" id="2.1.1.199" evidence="7"/>
<dbReference type="HAMAP" id="MF_01007">
    <property type="entry name" value="16SrRNA_methyltr_H"/>
    <property type="match status" value="1"/>
</dbReference>
<dbReference type="GO" id="GO:0070475">
    <property type="term" value="P:rRNA base methylation"/>
    <property type="evidence" value="ECO:0007669"/>
    <property type="project" value="UniProtKB-UniRule"/>
</dbReference>
<comment type="similarity">
    <text evidence="1 7">Belongs to the methyltransferase superfamily. RsmH family.</text>
</comment>
<dbReference type="FunFam" id="1.10.150.170:FF:000001">
    <property type="entry name" value="Ribosomal RNA small subunit methyltransferase H"/>
    <property type="match status" value="1"/>
</dbReference>
<dbReference type="InterPro" id="IPR029063">
    <property type="entry name" value="SAM-dependent_MTases_sf"/>
</dbReference>
<comment type="catalytic activity">
    <reaction evidence="7">
        <text>cytidine(1402) in 16S rRNA + S-adenosyl-L-methionine = N(4)-methylcytidine(1402) in 16S rRNA + S-adenosyl-L-homocysteine + H(+)</text>
        <dbReference type="Rhea" id="RHEA:42928"/>
        <dbReference type="Rhea" id="RHEA-COMP:10286"/>
        <dbReference type="Rhea" id="RHEA-COMP:10287"/>
        <dbReference type="ChEBI" id="CHEBI:15378"/>
        <dbReference type="ChEBI" id="CHEBI:57856"/>
        <dbReference type="ChEBI" id="CHEBI:59789"/>
        <dbReference type="ChEBI" id="CHEBI:74506"/>
        <dbReference type="ChEBI" id="CHEBI:82748"/>
        <dbReference type="EC" id="2.1.1.199"/>
    </reaction>
</comment>
<dbReference type="GO" id="GO:0071424">
    <property type="term" value="F:rRNA (cytosine-N4-)-methyltransferase activity"/>
    <property type="evidence" value="ECO:0007669"/>
    <property type="project" value="UniProtKB-UniRule"/>
</dbReference>
<keyword evidence="5 7" id="KW-0808">Transferase</keyword>
<dbReference type="GO" id="GO:0005737">
    <property type="term" value="C:cytoplasm"/>
    <property type="evidence" value="ECO:0007669"/>
    <property type="project" value="UniProtKB-SubCell"/>
</dbReference>
<reference evidence="10" key="1">
    <citation type="submission" date="2013-08" db="EMBL/GenBank/DDBJ databases">
        <title>Intrasporangium oryzae NRRL B-24470.</title>
        <authorList>
            <person name="Liu H."/>
            <person name="Wang G."/>
        </authorList>
    </citation>
    <scope>NUCLEOTIDE SEQUENCE [LARGE SCALE GENOMIC DNA]</scope>
    <source>
        <strain evidence="10">Q5-1</strain>
    </source>
</reference>
<gene>
    <name evidence="7" type="primary">rsmH</name>
    <name evidence="9" type="ORF">N864_18125</name>
</gene>
<dbReference type="PATRIC" id="fig|584657.3.peg.4286"/>
<sequence>MTDRGQAQDRHVPVLRDRILDLLGPALSETGAVHVDATLGMGGHAEGVLERFPHATVVGIDRDREALALAGERLGRFGDRFLPVHAVYDEIGEVLDSLGIAAVQGVLFDLGVSSLQLDETDRGFAYRVDAPLDMRMDQSTGPTAADVLNTYPAAELARVLRDYGEERYARRIAAEVLRERDREPFTTSGRLVDLLRRTIPMASQRQSGHPAKRTFQALRIEVNDELGSWSRAIEAAVDRLAVGGRIAVLSYHSLEDRITKRALAAGATSTTPPGLPVELPEHAPYLRLLTRGAEEPGEAEVIANPRAASARLRVAERTRETTARTTDRPRKAPTP</sequence>
<feature type="binding site" evidence="7">
    <location>
        <position position="61"/>
    </location>
    <ligand>
        <name>S-adenosyl-L-methionine</name>
        <dbReference type="ChEBI" id="CHEBI:59789"/>
    </ligand>
</feature>
<protein>
    <recommendedName>
        <fullName evidence="7">Ribosomal RNA small subunit methyltransferase H</fullName>
        <ecNumber evidence="7">2.1.1.199</ecNumber>
    </recommendedName>
    <alternativeName>
        <fullName evidence="7">16S rRNA m(4)C1402 methyltransferase</fullName>
    </alternativeName>
    <alternativeName>
        <fullName evidence="7">rRNA (cytosine-N(4)-)-methyltransferase RsmH</fullName>
    </alternativeName>
</protein>
<dbReference type="InterPro" id="IPR002903">
    <property type="entry name" value="RsmH"/>
</dbReference>
<evidence type="ECO:0000313" key="9">
    <source>
        <dbReference type="EMBL" id="EWT03839.1"/>
    </source>
</evidence>
<keyword evidence="2 7" id="KW-0963">Cytoplasm</keyword>
<evidence type="ECO:0000256" key="1">
    <source>
        <dbReference type="ARBA" id="ARBA00010396"/>
    </source>
</evidence>
<evidence type="ECO:0000256" key="6">
    <source>
        <dbReference type="ARBA" id="ARBA00022691"/>
    </source>
</evidence>
<feature type="binding site" evidence="7">
    <location>
        <position position="88"/>
    </location>
    <ligand>
        <name>S-adenosyl-L-methionine</name>
        <dbReference type="ChEBI" id="CHEBI:59789"/>
    </ligand>
</feature>
<dbReference type="OrthoDB" id="9806637at2"/>
<accession>W9GIW3</accession>
<keyword evidence="4 7" id="KW-0489">Methyltransferase</keyword>
<evidence type="ECO:0000256" key="7">
    <source>
        <dbReference type="HAMAP-Rule" id="MF_01007"/>
    </source>
</evidence>
<dbReference type="PANTHER" id="PTHR11265">
    <property type="entry name" value="S-ADENOSYL-METHYLTRANSFERASE MRAW"/>
    <property type="match status" value="1"/>
</dbReference>
<evidence type="ECO:0000256" key="8">
    <source>
        <dbReference type="SAM" id="MobiDB-lite"/>
    </source>
</evidence>
<dbReference type="Gene3D" id="1.10.150.170">
    <property type="entry name" value="Putative methyltransferase TM0872, insert domain"/>
    <property type="match status" value="1"/>
</dbReference>
<dbReference type="PANTHER" id="PTHR11265:SF0">
    <property type="entry name" value="12S RRNA N4-METHYLCYTIDINE METHYLTRANSFERASE"/>
    <property type="match status" value="1"/>
</dbReference>